<protein>
    <submittedName>
        <fullName evidence="1">Uncharacterized protein</fullName>
    </submittedName>
</protein>
<organism evidence="1 2">
    <name type="scientific">Clostridium grantii DSM 8605</name>
    <dbReference type="NCBI Taxonomy" id="1121316"/>
    <lineage>
        <taxon>Bacteria</taxon>
        <taxon>Bacillati</taxon>
        <taxon>Bacillota</taxon>
        <taxon>Clostridia</taxon>
        <taxon>Eubacteriales</taxon>
        <taxon>Clostridiaceae</taxon>
        <taxon>Clostridium</taxon>
    </lineage>
</organism>
<dbReference type="EMBL" id="FQXM01000007">
    <property type="protein sequence ID" value="SHH58530.1"/>
    <property type="molecule type" value="Genomic_DNA"/>
</dbReference>
<evidence type="ECO:0000313" key="2">
    <source>
        <dbReference type="Proteomes" id="UP000184447"/>
    </source>
</evidence>
<sequence length="320" mass="36960">MSKQDTKISTTPAQKNLLDLEKKYFSKLEVIISSNDFQDDLRSIENEIKLNYSKLASTWNVKNKIKVAAERLVRHHVYKNMMDDIKGIYESPISSDLGVVFEDSILCIDCKTLDTKGNSNDIRYTSVEPNQTSFDNSSHKYIRTISNLETRARVSRLPILTYIIKIIYRDDNVNFDISRSTSSGKKPSLILVCIPNGELSNLFSRDLILNFKTYKYYSKSNGTYYTPVPIPASAKDKKTWAEKHCLSKGYIKINIPQTRGSKDIFFDAAHNCYWTYTSEDNTKMVRAVHRGDSMRLNNNDLRDRYNSRNNAWLGYIEMDI</sequence>
<proteinExistence type="predicted"/>
<keyword evidence="2" id="KW-1185">Reference proteome</keyword>
<dbReference type="OrthoDB" id="3034642at2"/>
<evidence type="ECO:0000313" key="1">
    <source>
        <dbReference type="EMBL" id="SHH58530.1"/>
    </source>
</evidence>
<dbReference type="Proteomes" id="UP000184447">
    <property type="component" value="Unassembled WGS sequence"/>
</dbReference>
<accession>A0A1M5U6J2</accession>
<name>A0A1M5U6J2_9CLOT</name>
<dbReference type="RefSeq" id="WP_073337918.1">
    <property type="nucleotide sequence ID" value="NZ_FQXM01000007.1"/>
</dbReference>
<dbReference type="AlphaFoldDB" id="A0A1M5U6J2"/>
<reference evidence="1 2" key="1">
    <citation type="submission" date="2016-11" db="EMBL/GenBank/DDBJ databases">
        <authorList>
            <person name="Jaros S."/>
            <person name="Januszkiewicz K."/>
            <person name="Wedrychowicz H."/>
        </authorList>
    </citation>
    <scope>NUCLEOTIDE SEQUENCE [LARGE SCALE GENOMIC DNA]</scope>
    <source>
        <strain evidence="1 2">DSM 8605</strain>
    </source>
</reference>
<dbReference type="STRING" id="1121316.SAMN02745207_01604"/>
<gene>
    <name evidence="1" type="ORF">SAMN02745207_01604</name>
</gene>